<dbReference type="OrthoDB" id="21214at2759"/>
<feature type="compositionally biased region" description="Gly residues" evidence="2">
    <location>
        <begin position="249"/>
        <end position="258"/>
    </location>
</feature>
<organism evidence="3 4">
    <name type="scientific">Naematelia encephala</name>
    <dbReference type="NCBI Taxonomy" id="71784"/>
    <lineage>
        <taxon>Eukaryota</taxon>
        <taxon>Fungi</taxon>
        <taxon>Dikarya</taxon>
        <taxon>Basidiomycota</taxon>
        <taxon>Agaricomycotina</taxon>
        <taxon>Tremellomycetes</taxon>
        <taxon>Tremellales</taxon>
        <taxon>Naemateliaceae</taxon>
        <taxon>Naematelia</taxon>
    </lineage>
</organism>
<keyword evidence="4" id="KW-1185">Reference proteome</keyword>
<accession>A0A1Y2B1V0</accession>
<sequence>MIRKVPPQARYHDTIGLSAYEFNDALQRLYSSVCDLSEQNEKNQAMIAELKARNDNIKGQAAHIGNGFPLRRFNLDISDEEFQSELEGFAAHLVLENQQLQNENKQLGALLKEYEGTLDNVMGKFRGIAYSSQQHDLSLHSYYTSLLQTLQTAHSSAQLHDDTSLSLLLTRLSTLLRSALRSMGGEEPDPALPGLLTELSHLANGGQPLSSSDGSSSPPSSPSSSKSKKSVLPRAPAKPTPFPGFVPGSTGGYAGTQGQGDWALEREMEIQRLENENRALRDMLGVSTDLSPIVEDIPTELPIEHGSPHSEQVSRKSSLTVEDLLEGAAMEQATAGRDSFRTDSSSPLAIGEEGHSGLPVPVPEGDGEATAAGVGTGLGGGGGITIRGRPLMTESVLGFSATPPEHVFEEERLEDGEGEGEGN</sequence>
<dbReference type="AlphaFoldDB" id="A0A1Y2B1V0"/>
<feature type="compositionally biased region" description="Acidic residues" evidence="2">
    <location>
        <begin position="411"/>
        <end position="423"/>
    </location>
</feature>
<dbReference type="PANTHER" id="PTHR39472">
    <property type="entry name" value="EXPRESSED PROTEIN"/>
    <property type="match status" value="1"/>
</dbReference>
<evidence type="ECO:0000256" key="1">
    <source>
        <dbReference type="SAM" id="Coils"/>
    </source>
</evidence>
<feature type="region of interest" description="Disordered" evidence="2">
    <location>
        <begin position="201"/>
        <end position="258"/>
    </location>
</feature>
<dbReference type="InParanoid" id="A0A1Y2B1V0"/>
<feature type="region of interest" description="Disordered" evidence="2">
    <location>
        <begin position="301"/>
        <end position="423"/>
    </location>
</feature>
<feature type="compositionally biased region" description="Low complexity" evidence="2">
    <location>
        <begin position="210"/>
        <end position="225"/>
    </location>
</feature>
<evidence type="ECO:0000256" key="2">
    <source>
        <dbReference type="SAM" id="MobiDB-lite"/>
    </source>
</evidence>
<gene>
    <name evidence="3" type="ORF">BCR39DRAFT_559365</name>
</gene>
<dbReference type="EMBL" id="MCFC01000029">
    <property type="protein sequence ID" value="ORY28801.1"/>
    <property type="molecule type" value="Genomic_DNA"/>
</dbReference>
<evidence type="ECO:0000313" key="3">
    <source>
        <dbReference type="EMBL" id="ORY28801.1"/>
    </source>
</evidence>
<dbReference type="Proteomes" id="UP000193986">
    <property type="component" value="Unassembled WGS sequence"/>
</dbReference>
<dbReference type="STRING" id="71784.A0A1Y2B1V0"/>
<protein>
    <submittedName>
        <fullName evidence="3">Uncharacterized protein</fullName>
    </submittedName>
</protein>
<keyword evidence="1" id="KW-0175">Coiled coil</keyword>
<comment type="caution">
    <text evidence="3">The sequence shown here is derived from an EMBL/GenBank/DDBJ whole genome shotgun (WGS) entry which is preliminary data.</text>
</comment>
<dbReference type="PANTHER" id="PTHR39472:SF1">
    <property type="entry name" value="EXPRESSED PROTEIN"/>
    <property type="match status" value="1"/>
</dbReference>
<feature type="compositionally biased region" description="Gly residues" evidence="2">
    <location>
        <begin position="374"/>
        <end position="385"/>
    </location>
</feature>
<feature type="coiled-coil region" evidence="1">
    <location>
        <begin position="90"/>
        <end position="117"/>
    </location>
</feature>
<evidence type="ECO:0000313" key="4">
    <source>
        <dbReference type="Proteomes" id="UP000193986"/>
    </source>
</evidence>
<name>A0A1Y2B1V0_9TREE</name>
<reference evidence="3 4" key="1">
    <citation type="submission" date="2016-07" db="EMBL/GenBank/DDBJ databases">
        <title>Pervasive Adenine N6-methylation of Active Genes in Fungi.</title>
        <authorList>
            <consortium name="DOE Joint Genome Institute"/>
            <person name="Mondo S.J."/>
            <person name="Dannebaum R.O."/>
            <person name="Kuo R.C."/>
            <person name="Labutti K."/>
            <person name="Haridas S."/>
            <person name="Kuo A."/>
            <person name="Salamov A."/>
            <person name="Ahrendt S.R."/>
            <person name="Lipzen A."/>
            <person name="Sullivan W."/>
            <person name="Andreopoulos W.B."/>
            <person name="Clum A."/>
            <person name="Lindquist E."/>
            <person name="Daum C."/>
            <person name="Ramamoorthy G.K."/>
            <person name="Gryganskyi A."/>
            <person name="Culley D."/>
            <person name="Magnuson J.K."/>
            <person name="James T.Y."/>
            <person name="O'Malley M.A."/>
            <person name="Stajich J.E."/>
            <person name="Spatafora J.W."/>
            <person name="Visel A."/>
            <person name="Grigoriev I.V."/>
        </authorList>
    </citation>
    <scope>NUCLEOTIDE SEQUENCE [LARGE SCALE GENOMIC DNA]</scope>
    <source>
        <strain evidence="3 4">68-887.2</strain>
    </source>
</reference>
<feature type="compositionally biased region" description="Basic and acidic residues" evidence="2">
    <location>
        <begin position="302"/>
        <end position="314"/>
    </location>
</feature>
<proteinExistence type="predicted"/>